<dbReference type="KEGG" id="tdf:H9L22_12780"/>
<gene>
    <name evidence="2" type="ORF">H9L22_12780</name>
</gene>
<keyword evidence="1" id="KW-0472">Membrane</keyword>
<proteinExistence type="predicted"/>
<feature type="transmembrane region" description="Helical" evidence="1">
    <location>
        <begin position="86"/>
        <end position="106"/>
    </location>
</feature>
<accession>A0A7H0H3K7</accession>
<feature type="transmembrane region" description="Helical" evidence="1">
    <location>
        <begin position="156"/>
        <end position="175"/>
    </location>
</feature>
<keyword evidence="1" id="KW-0812">Transmembrane</keyword>
<sequence length="195" mass="20975">MTLTPTPARRRIGIASVLLASLLAWGLLHRHWFLSGDDYLFIADPSSSGGRFSAAYWWASLADDWGNRNGRLADGVLRLVLRPGPWFYPLFAPVMLTAVGTALALLLRTAAGLRRMPVWLLAAGLSVVPMICWLVPALTGDVILWTAAAINYTLPLGMLAGSLALLLTLLGVVTFPGGRSGSARCSSSSPMRCRR</sequence>
<name>A0A7H0H3K7_9ACTN</name>
<feature type="transmembrane region" description="Helical" evidence="1">
    <location>
        <begin position="12"/>
        <end position="28"/>
    </location>
</feature>
<dbReference type="RefSeq" id="WP_187720259.1">
    <property type="nucleotide sequence ID" value="NZ_CP060789.1"/>
</dbReference>
<evidence type="ECO:0000313" key="2">
    <source>
        <dbReference type="EMBL" id="QNP55123.1"/>
    </source>
</evidence>
<evidence type="ECO:0000256" key="1">
    <source>
        <dbReference type="SAM" id="Phobius"/>
    </source>
</evidence>
<dbReference type="EMBL" id="CP060789">
    <property type="protein sequence ID" value="QNP55123.1"/>
    <property type="molecule type" value="Genomic_DNA"/>
</dbReference>
<reference evidence="2 3" key="1">
    <citation type="submission" date="2020-08" db="EMBL/GenBank/DDBJ databases">
        <title>Genome sequence of Tessaracoccus defluvii JCM 17540T.</title>
        <authorList>
            <person name="Hyun D.-W."/>
            <person name="Bae J.-W."/>
        </authorList>
    </citation>
    <scope>NUCLEOTIDE SEQUENCE [LARGE SCALE GENOMIC DNA]</scope>
    <source>
        <strain evidence="2 3">JCM 17540</strain>
    </source>
</reference>
<evidence type="ECO:0000313" key="3">
    <source>
        <dbReference type="Proteomes" id="UP000516117"/>
    </source>
</evidence>
<organism evidence="2 3">
    <name type="scientific">Tessaracoccus defluvii</name>
    <dbReference type="NCBI Taxonomy" id="1285901"/>
    <lineage>
        <taxon>Bacteria</taxon>
        <taxon>Bacillati</taxon>
        <taxon>Actinomycetota</taxon>
        <taxon>Actinomycetes</taxon>
        <taxon>Propionibacteriales</taxon>
        <taxon>Propionibacteriaceae</taxon>
        <taxon>Tessaracoccus</taxon>
    </lineage>
</organism>
<keyword evidence="3" id="KW-1185">Reference proteome</keyword>
<keyword evidence="1" id="KW-1133">Transmembrane helix</keyword>
<dbReference type="AlphaFoldDB" id="A0A7H0H3K7"/>
<protein>
    <submittedName>
        <fullName evidence="2">Uncharacterized protein</fullName>
    </submittedName>
</protein>
<dbReference type="Proteomes" id="UP000516117">
    <property type="component" value="Chromosome"/>
</dbReference>
<feature type="transmembrane region" description="Helical" evidence="1">
    <location>
        <begin position="118"/>
        <end position="136"/>
    </location>
</feature>